<organism evidence="2 3">
    <name type="scientific">Bradyrhizobium brasilense</name>
    <dbReference type="NCBI Taxonomy" id="1419277"/>
    <lineage>
        <taxon>Bacteria</taxon>
        <taxon>Pseudomonadati</taxon>
        <taxon>Pseudomonadota</taxon>
        <taxon>Alphaproteobacteria</taxon>
        <taxon>Hyphomicrobiales</taxon>
        <taxon>Nitrobacteraceae</taxon>
        <taxon>Bradyrhizobium</taxon>
    </lineage>
</organism>
<accession>A0ABY8JAQ0</accession>
<keyword evidence="1" id="KW-0812">Transmembrane</keyword>
<feature type="transmembrane region" description="Helical" evidence="1">
    <location>
        <begin position="88"/>
        <end position="111"/>
    </location>
</feature>
<feature type="transmembrane region" description="Helical" evidence="1">
    <location>
        <begin position="32"/>
        <end position="53"/>
    </location>
</feature>
<dbReference type="Proteomes" id="UP001221546">
    <property type="component" value="Chromosome"/>
</dbReference>
<sequence length="177" mass="20105">MPLVLAAFFALPIVSSEFVKDALGSLDITGKLSSFLGVLTGFFIAALAPVATFGKQEMDDPMPSEPPVRLEHTVNTETYFENLSRRQFLSFLFGYIAFLALVLYVVGYVYLVTDKYWLSEAAPNWRPTIFRIFWCVYVFSLANLLSNTLLGLFYLTDRIHRPNRVARWEASDDSPQK</sequence>
<evidence type="ECO:0000313" key="3">
    <source>
        <dbReference type="Proteomes" id="UP001221546"/>
    </source>
</evidence>
<protein>
    <submittedName>
        <fullName evidence="2">Uncharacterized protein</fullName>
    </submittedName>
</protein>
<evidence type="ECO:0000313" key="2">
    <source>
        <dbReference type="EMBL" id="WFU62645.1"/>
    </source>
</evidence>
<dbReference type="EMBL" id="CP121646">
    <property type="protein sequence ID" value="WFU62645.1"/>
    <property type="molecule type" value="Genomic_DNA"/>
</dbReference>
<name>A0ABY8JAQ0_9BRAD</name>
<feature type="transmembrane region" description="Helical" evidence="1">
    <location>
        <begin position="131"/>
        <end position="155"/>
    </location>
</feature>
<keyword evidence="3" id="KW-1185">Reference proteome</keyword>
<gene>
    <name evidence="2" type="ORF">QA636_35185</name>
</gene>
<dbReference type="RefSeq" id="WP_310885302.1">
    <property type="nucleotide sequence ID" value="NZ_CP121646.1"/>
</dbReference>
<keyword evidence="1" id="KW-0472">Membrane</keyword>
<evidence type="ECO:0000256" key="1">
    <source>
        <dbReference type="SAM" id="Phobius"/>
    </source>
</evidence>
<keyword evidence="1" id="KW-1133">Transmembrane helix</keyword>
<reference evidence="2 3" key="1">
    <citation type="submission" date="2023-04" db="EMBL/GenBank/DDBJ databases">
        <title>Australian commercial rhizobial inoculants.</title>
        <authorList>
            <person name="Kohlmeier M.G."/>
            <person name="O'Hara G.W."/>
            <person name="Colombi E."/>
            <person name="Ramsay J.P."/>
            <person name="Terpolilli J."/>
        </authorList>
    </citation>
    <scope>NUCLEOTIDE SEQUENCE [LARGE SCALE GENOMIC DNA]</scope>
    <source>
        <strain evidence="2 3">CB627</strain>
    </source>
</reference>
<proteinExistence type="predicted"/>